<dbReference type="SUPFAM" id="SSF54637">
    <property type="entry name" value="Thioesterase/thiol ester dehydrase-isomerase"/>
    <property type="match status" value="1"/>
</dbReference>
<sequence>MTVVEKRADTGDLKLACLCVNQDGKEVITGTAEVRAPTEKVRRPRAELPDVRLAKHERFHALLARAQSLPPLPTAVAH</sequence>
<protein>
    <submittedName>
        <fullName evidence="1">Uncharacterized protein</fullName>
    </submittedName>
</protein>
<dbReference type="Gene3D" id="3.10.129.10">
    <property type="entry name" value="Hotdog Thioesterase"/>
    <property type="match status" value="1"/>
</dbReference>
<proteinExistence type="predicted"/>
<feature type="non-terminal residue" evidence="1">
    <location>
        <position position="78"/>
    </location>
</feature>
<evidence type="ECO:0000313" key="1">
    <source>
        <dbReference type="EMBL" id="MDX2290651.1"/>
    </source>
</evidence>
<dbReference type="Proteomes" id="UP001278571">
    <property type="component" value="Unassembled WGS sequence"/>
</dbReference>
<organism evidence="1 2">
    <name type="scientific">Streptomyces roseolus</name>
    <dbReference type="NCBI Taxonomy" id="67358"/>
    <lineage>
        <taxon>Bacteria</taxon>
        <taxon>Bacillati</taxon>
        <taxon>Actinomycetota</taxon>
        <taxon>Actinomycetes</taxon>
        <taxon>Kitasatosporales</taxon>
        <taxon>Streptomycetaceae</taxon>
        <taxon>Streptomyces</taxon>
    </lineage>
</organism>
<evidence type="ECO:0000313" key="2">
    <source>
        <dbReference type="Proteomes" id="UP001278571"/>
    </source>
</evidence>
<dbReference type="InterPro" id="IPR029069">
    <property type="entry name" value="HotDog_dom_sf"/>
</dbReference>
<accession>A0ABU4JYS8</accession>
<comment type="caution">
    <text evidence="1">The sequence shown here is derived from an EMBL/GenBank/DDBJ whole genome shotgun (WGS) entry which is preliminary data.</text>
</comment>
<name>A0ABU4JYS8_9ACTN</name>
<keyword evidence="2" id="KW-1185">Reference proteome</keyword>
<dbReference type="EMBL" id="JAWJZF010000076">
    <property type="protein sequence ID" value="MDX2290651.1"/>
    <property type="molecule type" value="Genomic_DNA"/>
</dbReference>
<reference evidence="1 2" key="1">
    <citation type="submission" date="2023-10" db="EMBL/GenBank/DDBJ databases">
        <authorList>
            <person name="Wang X.X."/>
        </authorList>
    </citation>
    <scope>NUCLEOTIDE SEQUENCE [LARGE SCALE GENOMIC DNA]</scope>
    <source>
        <strain evidence="1 2">NBRC 12816</strain>
    </source>
</reference>
<gene>
    <name evidence="1" type="ORF">R2363_00375</name>
</gene>